<organism evidence="1 2">
    <name type="scientific">Acacia crassicarpa</name>
    <name type="common">northern wattle</name>
    <dbReference type="NCBI Taxonomy" id="499986"/>
    <lineage>
        <taxon>Eukaryota</taxon>
        <taxon>Viridiplantae</taxon>
        <taxon>Streptophyta</taxon>
        <taxon>Embryophyta</taxon>
        <taxon>Tracheophyta</taxon>
        <taxon>Spermatophyta</taxon>
        <taxon>Magnoliopsida</taxon>
        <taxon>eudicotyledons</taxon>
        <taxon>Gunneridae</taxon>
        <taxon>Pentapetalae</taxon>
        <taxon>rosids</taxon>
        <taxon>fabids</taxon>
        <taxon>Fabales</taxon>
        <taxon>Fabaceae</taxon>
        <taxon>Caesalpinioideae</taxon>
        <taxon>mimosoid clade</taxon>
        <taxon>Acacieae</taxon>
        <taxon>Acacia</taxon>
    </lineage>
</organism>
<comment type="caution">
    <text evidence="1">The sequence shown here is derived from an EMBL/GenBank/DDBJ whole genome shotgun (WGS) entry which is preliminary data.</text>
</comment>
<dbReference type="Proteomes" id="UP001293593">
    <property type="component" value="Unassembled WGS sequence"/>
</dbReference>
<evidence type="ECO:0000313" key="2">
    <source>
        <dbReference type="Proteomes" id="UP001293593"/>
    </source>
</evidence>
<dbReference type="EMBL" id="JAWXYG010000001">
    <property type="protein sequence ID" value="KAK4285680.1"/>
    <property type="molecule type" value="Genomic_DNA"/>
</dbReference>
<name>A0AAE1TJI5_9FABA</name>
<dbReference type="AlphaFoldDB" id="A0AAE1TJI5"/>
<accession>A0AAE1TJI5</accession>
<sequence>MKSGYFRRRGPRRNVYYCRERFNGASMIRFRNRFYVREAYSRFGCEDFFPRQEQDQEEEEEEKQSPLIHKATLVDPRFLSFLEKDYSFLCPWNWRPNATHKEASRKKTMKKQFMLFQPGSFSSTEVYLTERQSSYE</sequence>
<reference evidence="1" key="1">
    <citation type="submission" date="2023-10" db="EMBL/GenBank/DDBJ databases">
        <title>Chromosome-level genome of the transformable northern wattle, Acacia crassicarpa.</title>
        <authorList>
            <person name="Massaro I."/>
            <person name="Sinha N.R."/>
            <person name="Poethig S."/>
            <person name="Leichty A.R."/>
        </authorList>
    </citation>
    <scope>NUCLEOTIDE SEQUENCE</scope>
    <source>
        <strain evidence="1">Acra3RX</strain>
        <tissue evidence="1">Leaf</tissue>
    </source>
</reference>
<evidence type="ECO:0000313" key="1">
    <source>
        <dbReference type="EMBL" id="KAK4285680.1"/>
    </source>
</evidence>
<gene>
    <name evidence="1" type="ORF">QN277_002348</name>
</gene>
<proteinExistence type="predicted"/>
<protein>
    <submittedName>
        <fullName evidence="1">Uncharacterized protein</fullName>
    </submittedName>
</protein>
<keyword evidence="2" id="KW-1185">Reference proteome</keyword>